<dbReference type="SMART" id="SM00347">
    <property type="entry name" value="HTH_MARR"/>
    <property type="match status" value="1"/>
</dbReference>
<reference evidence="5" key="1">
    <citation type="submission" date="2020-11" db="EMBL/GenBank/DDBJ databases">
        <title>Nocardioides cynanchi sp. nov., isolated from soil of rhizosphere of Cynanchum wilfordii.</title>
        <authorList>
            <person name="Lee J.-S."/>
            <person name="Suh M.K."/>
            <person name="Kim J.-S."/>
        </authorList>
    </citation>
    <scope>NUCLEOTIDE SEQUENCE</scope>
    <source>
        <strain evidence="5">KCTC 19276</strain>
    </source>
</reference>
<dbReference type="EMBL" id="JADKPO010000018">
    <property type="protein sequence ID" value="MBF4768858.1"/>
    <property type="molecule type" value="Genomic_DNA"/>
</dbReference>
<feature type="domain" description="HTH marR-type" evidence="4">
    <location>
        <begin position="15"/>
        <end position="148"/>
    </location>
</feature>
<dbReference type="PANTHER" id="PTHR33164">
    <property type="entry name" value="TRANSCRIPTIONAL REGULATOR, MARR FAMILY"/>
    <property type="match status" value="1"/>
</dbReference>
<name>A0A930VLD2_9ACTN</name>
<evidence type="ECO:0000256" key="1">
    <source>
        <dbReference type="ARBA" id="ARBA00023015"/>
    </source>
</evidence>
<keyword evidence="3" id="KW-0804">Transcription</keyword>
<dbReference type="InterPro" id="IPR000835">
    <property type="entry name" value="HTH_MarR-typ"/>
</dbReference>
<dbReference type="Pfam" id="PF12802">
    <property type="entry name" value="MarR_2"/>
    <property type="match status" value="1"/>
</dbReference>
<dbReference type="GO" id="GO:0003700">
    <property type="term" value="F:DNA-binding transcription factor activity"/>
    <property type="evidence" value="ECO:0007669"/>
    <property type="project" value="InterPro"/>
</dbReference>
<organism evidence="5 6">
    <name type="scientific">Nocardioides agariphilus</name>
    <dbReference type="NCBI Taxonomy" id="433664"/>
    <lineage>
        <taxon>Bacteria</taxon>
        <taxon>Bacillati</taxon>
        <taxon>Actinomycetota</taxon>
        <taxon>Actinomycetes</taxon>
        <taxon>Propionibacteriales</taxon>
        <taxon>Nocardioidaceae</taxon>
        <taxon>Nocardioides</taxon>
    </lineage>
</organism>
<sequence>MTDFEREFPGASESANACAIALVRTGERLLACIDQALRHHGLSRAGREALAVLDGAEQPLSPTAIAERLIVTTASVTSLLDTLERRGLVERQPDPTDRRRLVIVITQDGKAIVDQFLPEVVALQTAAMAALTETQRRQLVEMLATLGADLTTLDTDEVVRAAAPRGVPRHS</sequence>
<keyword evidence="6" id="KW-1185">Reference proteome</keyword>
<dbReference type="InterPro" id="IPR039422">
    <property type="entry name" value="MarR/SlyA-like"/>
</dbReference>
<gene>
    <name evidence="5" type="ORF">ISU10_13915</name>
</gene>
<dbReference type="SUPFAM" id="SSF46785">
    <property type="entry name" value="Winged helix' DNA-binding domain"/>
    <property type="match status" value="1"/>
</dbReference>
<dbReference type="Proteomes" id="UP000660668">
    <property type="component" value="Unassembled WGS sequence"/>
</dbReference>
<protein>
    <submittedName>
        <fullName evidence="5">MarR family transcriptional regulator</fullName>
    </submittedName>
</protein>
<dbReference type="PRINTS" id="PR00598">
    <property type="entry name" value="HTHMARR"/>
</dbReference>
<evidence type="ECO:0000256" key="3">
    <source>
        <dbReference type="ARBA" id="ARBA00023163"/>
    </source>
</evidence>
<keyword evidence="1" id="KW-0805">Transcription regulation</keyword>
<dbReference type="InterPro" id="IPR036390">
    <property type="entry name" value="WH_DNA-bd_sf"/>
</dbReference>
<dbReference type="PANTHER" id="PTHR33164:SF43">
    <property type="entry name" value="HTH-TYPE TRANSCRIPTIONAL REPRESSOR YETL"/>
    <property type="match status" value="1"/>
</dbReference>
<evidence type="ECO:0000259" key="4">
    <source>
        <dbReference type="PROSITE" id="PS50995"/>
    </source>
</evidence>
<evidence type="ECO:0000256" key="2">
    <source>
        <dbReference type="ARBA" id="ARBA00023125"/>
    </source>
</evidence>
<proteinExistence type="predicted"/>
<evidence type="ECO:0000313" key="5">
    <source>
        <dbReference type="EMBL" id="MBF4768858.1"/>
    </source>
</evidence>
<dbReference type="InterPro" id="IPR036388">
    <property type="entry name" value="WH-like_DNA-bd_sf"/>
</dbReference>
<dbReference type="GO" id="GO:0003677">
    <property type="term" value="F:DNA binding"/>
    <property type="evidence" value="ECO:0007669"/>
    <property type="project" value="UniProtKB-KW"/>
</dbReference>
<dbReference type="RefSeq" id="WP_194697011.1">
    <property type="nucleotide sequence ID" value="NZ_JADKPO010000018.1"/>
</dbReference>
<keyword evidence="2" id="KW-0238">DNA-binding</keyword>
<dbReference type="PROSITE" id="PS50995">
    <property type="entry name" value="HTH_MARR_2"/>
    <property type="match status" value="1"/>
</dbReference>
<dbReference type="PROSITE" id="PS01117">
    <property type="entry name" value="HTH_MARR_1"/>
    <property type="match status" value="1"/>
</dbReference>
<comment type="caution">
    <text evidence="5">The sequence shown here is derived from an EMBL/GenBank/DDBJ whole genome shotgun (WGS) entry which is preliminary data.</text>
</comment>
<dbReference type="Gene3D" id="1.10.10.10">
    <property type="entry name" value="Winged helix-like DNA-binding domain superfamily/Winged helix DNA-binding domain"/>
    <property type="match status" value="1"/>
</dbReference>
<dbReference type="AlphaFoldDB" id="A0A930VLD2"/>
<accession>A0A930VLD2</accession>
<evidence type="ECO:0000313" key="6">
    <source>
        <dbReference type="Proteomes" id="UP000660668"/>
    </source>
</evidence>
<dbReference type="GO" id="GO:0006950">
    <property type="term" value="P:response to stress"/>
    <property type="evidence" value="ECO:0007669"/>
    <property type="project" value="TreeGrafter"/>
</dbReference>
<dbReference type="InterPro" id="IPR023187">
    <property type="entry name" value="Tscrpt_reg_MarR-type_CS"/>
</dbReference>